<sequence>MRRATACFWVRVMDRPQDTGSFAAALLDPTATAPDSLKHPFGGAAASRLAVYRNNVTVVLAGALSDIFPATADLLGARTFSAIARDFIRANPPVSPVLADYGHDFPAFLQHLPLSSSLFFLADVARVEREMLTAFHAADRQALAAATLTALAPEALGSLRLATHPATALLSLSSSAATIVQRFRQGIPLDGFDPSPPETVLVTRPALDVALDVLATGAAPFIATLLQGESIAEALAAALDVDADFEPATGFSLLLSSGAFAAIKQETQS</sequence>
<dbReference type="InterPro" id="IPR018640">
    <property type="entry name" value="DUF2063"/>
</dbReference>
<dbReference type="AlphaFoldDB" id="A0A506UBZ4"/>
<keyword evidence="3" id="KW-1185">Reference proteome</keyword>
<evidence type="ECO:0000313" key="2">
    <source>
        <dbReference type="EMBL" id="TPW31108.1"/>
    </source>
</evidence>
<proteinExistence type="predicted"/>
<feature type="domain" description="Putative DNA-binding" evidence="1">
    <location>
        <begin position="21"/>
        <end position="109"/>
    </location>
</feature>
<dbReference type="Proteomes" id="UP000318801">
    <property type="component" value="Unassembled WGS sequence"/>
</dbReference>
<dbReference type="EMBL" id="VHLG01000004">
    <property type="protein sequence ID" value="TPW31108.1"/>
    <property type="molecule type" value="Genomic_DNA"/>
</dbReference>
<dbReference type="OrthoDB" id="4146344at2"/>
<gene>
    <name evidence="2" type="ORF">FJU08_10675</name>
</gene>
<dbReference type="Gene3D" id="1.10.150.690">
    <property type="entry name" value="DUF2063"/>
    <property type="match status" value="1"/>
</dbReference>
<protein>
    <submittedName>
        <fullName evidence="2">DUF2063 domain-containing protein</fullName>
    </submittedName>
</protein>
<organism evidence="2 3">
    <name type="scientific">Martelella alba</name>
    <dbReference type="NCBI Taxonomy" id="2590451"/>
    <lineage>
        <taxon>Bacteria</taxon>
        <taxon>Pseudomonadati</taxon>
        <taxon>Pseudomonadota</taxon>
        <taxon>Alphaproteobacteria</taxon>
        <taxon>Hyphomicrobiales</taxon>
        <taxon>Aurantimonadaceae</taxon>
        <taxon>Martelella</taxon>
    </lineage>
</organism>
<name>A0A506UBZ4_9HYPH</name>
<dbReference type="InterPro" id="IPR044922">
    <property type="entry name" value="DUF2063_N_sf"/>
</dbReference>
<dbReference type="Pfam" id="PF09836">
    <property type="entry name" value="DUF2063"/>
    <property type="match status" value="1"/>
</dbReference>
<evidence type="ECO:0000259" key="1">
    <source>
        <dbReference type="Pfam" id="PF09836"/>
    </source>
</evidence>
<evidence type="ECO:0000313" key="3">
    <source>
        <dbReference type="Proteomes" id="UP000318801"/>
    </source>
</evidence>
<accession>A0A506UBZ4</accession>
<reference evidence="2 3" key="1">
    <citation type="submission" date="2019-06" db="EMBL/GenBank/DDBJ databases">
        <authorList>
            <person name="Li M."/>
        </authorList>
    </citation>
    <scope>NUCLEOTIDE SEQUENCE [LARGE SCALE GENOMIC DNA]</scope>
    <source>
        <strain evidence="2 3">BGMRC2036</strain>
    </source>
</reference>
<comment type="caution">
    <text evidence="2">The sequence shown here is derived from an EMBL/GenBank/DDBJ whole genome shotgun (WGS) entry which is preliminary data.</text>
</comment>